<reference evidence="4 5" key="1">
    <citation type="submission" date="2016-06" db="EMBL/GenBank/DDBJ databases">
        <title>Three novel species with peptidoglycan cell walls form the new genus Lacunisphaera gen. nov. in the family Opitutaceae of the verrucomicrobial subdivision 4.</title>
        <authorList>
            <person name="Rast P."/>
            <person name="Gloeckner I."/>
            <person name="Jogler M."/>
            <person name="Boedeker C."/>
            <person name="Jeske O."/>
            <person name="Wiegand S."/>
            <person name="Reinhardt R."/>
            <person name="Schumann P."/>
            <person name="Rohde M."/>
            <person name="Spring S."/>
            <person name="Gloeckner F.O."/>
            <person name="Jogler C."/>
        </authorList>
    </citation>
    <scope>NUCLEOTIDE SEQUENCE [LARGE SCALE GENOMIC DNA]</scope>
    <source>
        <strain evidence="4 5">IG16b</strain>
    </source>
</reference>
<dbReference type="EC" id="5.1.-.-" evidence="4"/>
<dbReference type="Proteomes" id="UP000095228">
    <property type="component" value="Chromosome"/>
</dbReference>
<keyword evidence="5" id="KW-1185">Reference proteome</keyword>
<keyword evidence="2 4" id="KW-0413">Isomerase</keyword>
<organism evidence="4 5">
    <name type="scientific">Lacunisphaera limnophila</name>
    <dbReference type="NCBI Taxonomy" id="1838286"/>
    <lineage>
        <taxon>Bacteria</taxon>
        <taxon>Pseudomonadati</taxon>
        <taxon>Verrucomicrobiota</taxon>
        <taxon>Opitutia</taxon>
        <taxon>Opitutales</taxon>
        <taxon>Opitutaceae</taxon>
        <taxon>Lacunisphaera</taxon>
    </lineage>
</organism>
<accession>A0A1D8AS69</accession>
<feature type="active site" evidence="3">
    <location>
        <position position="46"/>
    </location>
</feature>
<protein>
    <submittedName>
        <fullName evidence="4">Putative isomerase YddE</fullName>
        <ecNumber evidence="4">5.1.-.-</ecNumber>
    </submittedName>
</protein>
<sequence length="261" mass="27933">MKLPLYWIDAFASQVFTGNPAAVVPLDTWLPDGLMQRIAFENGLAETAFFVPVGAGRYHLRWFTPGAEVDLCGHATVATAFTLFTALGFSGPVITFDSRSGPLPVRRLPDGKIELDFPARPALPVPPPAALVQGLGATPAYYAQAQANLAVFNTAAEVRALRPDFGALATLEQYGTIVTAPGEDCDFVSRFFAPRVGVPEDPVTGSAHCVLTPYWAARLGKTKLHARQLSARGGELWCEQAGDRVKIAGHAVLYLKGEIAV</sequence>
<dbReference type="SUPFAM" id="SSF54506">
    <property type="entry name" value="Diaminopimelate epimerase-like"/>
    <property type="match status" value="1"/>
</dbReference>
<dbReference type="InterPro" id="IPR003719">
    <property type="entry name" value="Phenazine_PhzF-like"/>
</dbReference>
<dbReference type="Pfam" id="PF02567">
    <property type="entry name" value="PhzC-PhzF"/>
    <property type="match status" value="1"/>
</dbReference>
<comment type="similarity">
    <text evidence="1">Belongs to the PhzF family.</text>
</comment>
<dbReference type="GO" id="GO:0016853">
    <property type="term" value="F:isomerase activity"/>
    <property type="evidence" value="ECO:0007669"/>
    <property type="project" value="UniProtKB-KW"/>
</dbReference>
<name>A0A1D8AS69_9BACT</name>
<dbReference type="PIRSF" id="PIRSF016184">
    <property type="entry name" value="PhzC_PhzF"/>
    <property type="match status" value="1"/>
</dbReference>
<dbReference type="STRING" id="1838286.Verru16b_00796"/>
<dbReference type="OrthoDB" id="9788221at2"/>
<evidence type="ECO:0000313" key="4">
    <source>
        <dbReference type="EMBL" id="AOS43741.1"/>
    </source>
</evidence>
<dbReference type="AlphaFoldDB" id="A0A1D8AS69"/>
<evidence type="ECO:0000256" key="3">
    <source>
        <dbReference type="PIRSR" id="PIRSR016184-1"/>
    </source>
</evidence>
<dbReference type="PANTHER" id="PTHR13774">
    <property type="entry name" value="PHENAZINE BIOSYNTHESIS PROTEIN"/>
    <property type="match status" value="1"/>
</dbReference>
<dbReference type="EMBL" id="CP016094">
    <property type="protein sequence ID" value="AOS43741.1"/>
    <property type="molecule type" value="Genomic_DNA"/>
</dbReference>
<dbReference type="NCBIfam" id="TIGR00654">
    <property type="entry name" value="PhzF_family"/>
    <property type="match status" value="1"/>
</dbReference>
<dbReference type="KEGG" id="obg:Verru16b_00796"/>
<dbReference type="PATRIC" id="fig|1838286.3.peg.804"/>
<dbReference type="PANTHER" id="PTHR13774:SF17">
    <property type="entry name" value="PHENAZINE BIOSYNTHESIS-LIKE DOMAIN-CONTAINING PROTEIN"/>
    <property type="match status" value="1"/>
</dbReference>
<evidence type="ECO:0000256" key="2">
    <source>
        <dbReference type="ARBA" id="ARBA00023235"/>
    </source>
</evidence>
<dbReference type="GO" id="GO:0005737">
    <property type="term" value="C:cytoplasm"/>
    <property type="evidence" value="ECO:0007669"/>
    <property type="project" value="TreeGrafter"/>
</dbReference>
<evidence type="ECO:0000313" key="5">
    <source>
        <dbReference type="Proteomes" id="UP000095228"/>
    </source>
</evidence>
<evidence type="ECO:0000256" key="1">
    <source>
        <dbReference type="ARBA" id="ARBA00008270"/>
    </source>
</evidence>
<proteinExistence type="inferred from homology"/>
<dbReference type="Gene3D" id="3.10.310.10">
    <property type="entry name" value="Diaminopimelate Epimerase, Chain A, domain 1"/>
    <property type="match status" value="2"/>
</dbReference>
<dbReference type="RefSeq" id="WP_069961068.1">
    <property type="nucleotide sequence ID" value="NZ_CP016094.1"/>
</dbReference>
<gene>
    <name evidence="4" type="primary">yddE</name>
    <name evidence="4" type="ORF">Verru16b_00796</name>
</gene>